<dbReference type="InterPro" id="IPR020904">
    <property type="entry name" value="Sc_DH/Rdtase_CS"/>
</dbReference>
<comment type="caution">
    <text evidence="3">The sequence shown here is derived from an EMBL/GenBank/DDBJ whole genome shotgun (WGS) entry which is preliminary data.</text>
</comment>
<name>A0ABS5CJR4_9BACL</name>
<protein>
    <submittedName>
        <fullName evidence="3">SDR family oxidoreductase</fullName>
    </submittedName>
</protein>
<evidence type="ECO:0000256" key="1">
    <source>
        <dbReference type="ARBA" id="ARBA00006484"/>
    </source>
</evidence>
<dbReference type="PANTHER" id="PTHR42760">
    <property type="entry name" value="SHORT-CHAIN DEHYDROGENASES/REDUCTASES FAMILY MEMBER"/>
    <property type="match status" value="1"/>
</dbReference>
<organism evidence="3 4">
    <name type="scientific">Paenibacillus lignilyticus</name>
    <dbReference type="NCBI Taxonomy" id="1172615"/>
    <lineage>
        <taxon>Bacteria</taxon>
        <taxon>Bacillati</taxon>
        <taxon>Bacillota</taxon>
        <taxon>Bacilli</taxon>
        <taxon>Bacillales</taxon>
        <taxon>Paenibacillaceae</taxon>
        <taxon>Paenibacillus</taxon>
    </lineage>
</organism>
<reference evidence="3 4" key="1">
    <citation type="submission" date="2021-04" db="EMBL/GenBank/DDBJ databases">
        <title>Paenibacillus sp. DLE-14 whole genome sequence.</title>
        <authorList>
            <person name="Ham Y.J."/>
        </authorList>
    </citation>
    <scope>NUCLEOTIDE SEQUENCE [LARGE SCALE GENOMIC DNA]</scope>
    <source>
        <strain evidence="3 4">DLE-14</strain>
    </source>
</reference>
<dbReference type="RefSeq" id="WP_210663062.1">
    <property type="nucleotide sequence ID" value="NZ_JAGKSP010000015.1"/>
</dbReference>
<dbReference type="Gene3D" id="3.40.50.720">
    <property type="entry name" value="NAD(P)-binding Rossmann-like Domain"/>
    <property type="match status" value="1"/>
</dbReference>
<sequence length="268" mass="28871">MIIDLQGKVAIVTGAGRGIGRHIALTLAKEGVITIATDIKQEQLDELALQFAEEQLTGAQFICDVRDSARIAEVVEEVRNRFGRIDILINNAGVASGGTVELLKEDVWDANMDINMKGTFLMCQAVVPIMKAQGAGRILNAASFAAIVPAYGSAAYASSKAAVKQFTRVLAGELGPYDITVNCYSPGMIPTEMNHFAEQPEERQQKLLDTLTLRRWGSKDDVANLICFLASDLAGYITGTMIDVSGGKFATQIPSIAYEAARKDALRT</sequence>
<dbReference type="InterPro" id="IPR057326">
    <property type="entry name" value="KR_dom"/>
</dbReference>
<keyword evidence="4" id="KW-1185">Reference proteome</keyword>
<accession>A0ABS5CJR4</accession>
<dbReference type="EMBL" id="JAGKSP010000015">
    <property type="protein sequence ID" value="MBP3966125.1"/>
    <property type="molecule type" value="Genomic_DNA"/>
</dbReference>
<dbReference type="InterPro" id="IPR002347">
    <property type="entry name" value="SDR_fam"/>
</dbReference>
<evidence type="ECO:0000313" key="3">
    <source>
        <dbReference type="EMBL" id="MBP3966125.1"/>
    </source>
</evidence>
<dbReference type="CDD" id="cd05233">
    <property type="entry name" value="SDR_c"/>
    <property type="match status" value="1"/>
</dbReference>
<dbReference type="SMART" id="SM00822">
    <property type="entry name" value="PKS_KR"/>
    <property type="match status" value="1"/>
</dbReference>
<dbReference type="PRINTS" id="PR00081">
    <property type="entry name" value="GDHRDH"/>
</dbReference>
<gene>
    <name evidence="3" type="ORF">I8J30_25820</name>
</gene>
<dbReference type="SUPFAM" id="SSF51735">
    <property type="entry name" value="NAD(P)-binding Rossmann-fold domains"/>
    <property type="match status" value="1"/>
</dbReference>
<dbReference type="PRINTS" id="PR00080">
    <property type="entry name" value="SDRFAMILY"/>
</dbReference>
<evidence type="ECO:0000259" key="2">
    <source>
        <dbReference type="SMART" id="SM00822"/>
    </source>
</evidence>
<dbReference type="PROSITE" id="PS00061">
    <property type="entry name" value="ADH_SHORT"/>
    <property type="match status" value="1"/>
</dbReference>
<dbReference type="Pfam" id="PF13561">
    <property type="entry name" value="adh_short_C2"/>
    <property type="match status" value="1"/>
</dbReference>
<dbReference type="NCBIfam" id="NF005559">
    <property type="entry name" value="PRK07231.1"/>
    <property type="match status" value="1"/>
</dbReference>
<evidence type="ECO:0000313" key="4">
    <source>
        <dbReference type="Proteomes" id="UP000673394"/>
    </source>
</evidence>
<dbReference type="InterPro" id="IPR036291">
    <property type="entry name" value="NAD(P)-bd_dom_sf"/>
</dbReference>
<dbReference type="Proteomes" id="UP000673394">
    <property type="component" value="Unassembled WGS sequence"/>
</dbReference>
<proteinExistence type="inferred from homology"/>
<feature type="domain" description="Ketoreductase" evidence="2">
    <location>
        <begin position="8"/>
        <end position="187"/>
    </location>
</feature>
<dbReference type="NCBIfam" id="NF009466">
    <property type="entry name" value="PRK12826.1-2"/>
    <property type="match status" value="1"/>
</dbReference>
<comment type="similarity">
    <text evidence="1">Belongs to the short-chain dehydrogenases/reductases (SDR) family.</text>
</comment>